<evidence type="ECO:0000313" key="2">
    <source>
        <dbReference type="Proteomes" id="UP000234323"/>
    </source>
</evidence>
<comment type="caution">
    <text evidence="1">The sequence shown here is derived from an EMBL/GenBank/DDBJ whole genome shotgun (WGS) entry which is preliminary data.</text>
</comment>
<reference evidence="1 2" key="1">
    <citation type="submission" date="2015-10" db="EMBL/GenBank/DDBJ databases">
        <title>Genome analyses suggest a sexual origin of heterokaryosis in a supposedly ancient asexual fungus.</title>
        <authorList>
            <person name="Ropars J."/>
            <person name="Sedzielewska K."/>
            <person name="Noel J."/>
            <person name="Charron P."/>
            <person name="Farinelli L."/>
            <person name="Marton T."/>
            <person name="Kruger M."/>
            <person name="Pelin A."/>
            <person name="Brachmann A."/>
            <person name="Corradi N."/>
        </authorList>
    </citation>
    <scope>NUCLEOTIDE SEQUENCE [LARGE SCALE GENOMIC DNA]</scope>
    <source>
        <strain evidence="1 2">A4</strain>
    </source>
</reference>
<dbReference type="AlphaFoldDB" id="A0A2I1H5P9"/>
<accession>A0A2I1H5P9</accession>
<keyword evidence="2" id="KW-1185">Reference proteome</keyword>
<name>A0A2I1H5P9_9GLOM</name>
<protein>
    <submittedName>
        <fullName evidence="1">Uncharacterized protein</fullName>
    </submittedName>
</protein>
<sequence length="65" mass="7883">MKQSFFYEAYLIDQKCIEQHLTDDHNNYQDGYQEDDYESTHILFQHMIGKIQDSSLIVEIWQIKP</sequence>
<organism evidence="1 2">
    <name type="scientific">Rhizophagus irregularis</name>
    <dbReference type="NCBI Taxonomy" id="588596"/>
    <lineage>
        <taxon>Eukaryota</taxon>
        <taxon>Fungi</taxon>
        <taxon>Fungi incertae sedis</taxon>
        <taxon>Mucoromycota</taxon>
        <taxon>Glomeromycotina</taxon>
        <taxon>Glomeromycetes</taxon>
        <taxon>Glomerales</taxon>
        <taxon>Glomeraceae</taxon>
        <taxon>Rhizophagus</taxon>
    </lineage>
</organism>
<gene>
    <name evidence="1" type="ORF">RhiirA4_472884</name>
</gene>
<evidence type="ECO:0000313" key="1">
    <source>
        <dbReference type="EMBL" id="PKY54209.1"/>
    </source>
</evidence>
<dbReference type="Proteomes" id="UP000234323">
    <property type="component" value="Unassembled WGS sequence"/>
</dbReference>
<proteinExistence type="predicted"/>
<dbReference type="EMBL" id="LLXI01001557">
    <property type="protein sequence ID" value="PKY54209.1"/>
    <property type="molecule type" value="Genomic_DNA"/>
</dbReference>